<organism evidence="1 2">
    <name type="scientific">Actinoplanes auranticolor</name>
    <dbReference type="NCBI Taxonomy" id="47988"/>
    <lineage>
        <taxon>Bacteria</taxon>
        <taxon>Bacillati</taxon>
        <taxon>Actinomycetota</taxon>
        <taxon>Actinomycetes</taxon>
        <taxon>Micromonosporales</taxon>
        <taxon>Micromonosporaceae</taxon>
        <taxon>Actinoplanes</taxon>
    </lineage>
</organism>
<evidence type="ECO:0000313" key="2">
    <source>
        <dbReference type="Proteomes" id="UP000681340"/>
    </source>
</evidence>
<sequence>MQWAFAGPPPKVRVVASPEHSTTIARTAAASAVIARVVMAGLVSSGGGDRGWAAGMAKAARTAGVRRVRAVFGR</sequence>
<accession>A0A919SNY2</accession>
<gene>
    <name evidence="1" type="ORF">Aau02nite_63360</name>
</gene>
<name>A0A919SNY2_9ACTN</name>
<evidence type="ECO:0000313" key="1">
    <source>
        <dbReference type="EMBL" id="GIM74929.1"/>
    </source>
</evidence>
<protein>
    <submittedName>
        <fullName evidence="1">Uncharacterized protein</fullName>
    </submittedName>
</protein>
<dbReference type="AlphaFoldDB" id="A0A919SNY2"/>
<reference evidence="1" key="1">
    <citation type="submission" date="2021-03" db="EMBL/GenBank/DDBJ databases">
        <title>Whole genome shotgun sequence of Actinoplanes auranticolor NBRC 12245.</title>
        <authorList>
            <person name="Komaki H."/>
            <person name="Tamura T."/>
        </authorList>
    </citation>
    <scope>NUCLEOTIDE SEQUENCE</scope>
    <source>
        <strain evidence="1">NBRC 12245</strain>
    </source>
</reference>
<comment type="caution">
    <text evidence="1">The sequence shown here is derived from an EMBL/GenBank/DDBJ whole genome shotgun (WGS) entry which is preliminary data.</text>
</comment>
<proteinExistence type="predicted"/>
<dbReference type="Proteomes" id="UP000681340">
    <property type="component" value="Unassembled WGS sequence"/>
</dbReference>
<keyword evidence="2" id="KW-1185">Reference proteome</keyword>
<dbReference type="EMBL" id="BOQL01000053">
    <property type="protein sequence ID" value="GIM74929.1"/>
    <property type="molecule type" value="Genomic_DNA"/>
</dbReference>